<keyword evidence="12" id="KW-0963">Cytoplasm</keyword>
<dbReference type="SUPFAM" id="SSF52440">
    <property type="entry name" value="PreATP-grasp domain"/>
    <property type="match status" value="1"/>
</dbReference>
<dbReference type="EC" id="6.3.2.4" evidence="12"/>
<evidence type="ECO:0000256" key="11">
    <source>
        <dbReference type="ARBA" id="ARBA00023316"/>
    </source>
</evidence>
<feature type="domain" description="ATP-grasp" evidence="17">
    <location>
        <begin position="144"/>
        <end position="351"/>
    </location>
</feature>
<feature type="active site" evidence="13">
    <location>
        <position position="329"/>
    </location>
</feature>
<feature type="binding site" evidence="14">
    <location>
        <begin position="218"/>
        <end position="225"/>
    </location>
    <ligand>
        <name>ATP</name>
        <dbReference type="ChEBI" id="CHEBI:30616"/>
    </ligand>
</feature>
<protein>
    <recommendedName>
        <fullName evidence="12">D-alanine--D-alanine ligase</fullName>
        <ecNumber evidence="12">6.3.2.4</ecNumber>
    </recommendedName>
    <alternativeName>
        <fullName evidence="12">D-Ala-D-Ala ligase</fullName>
    </alternativeName>
    <alternativeName>
        <fullName evidence="12">D-alanylalanine synthetase</fullName>
    </alternativeName>
</protein>
<keyword evidence="5 14" id="KW-0547">Nucleotide-binding</keyword>
<evidence type="ECO:0000256" key="3">
    <source>
        <dbReference type="ARBA" id="ARBA00022598"/>
    </source>
</evidence>
<dbReference type="Pfam" id="PF01820">
    <property type="entry name" value="Dala_Dala_lig_N"/>
    <property type="match status" value="1"/>
</dbReference>
<dbReference type="UniPathway" id="UPA00219"/>
<dbReference type="InterPro" id="IPR011127">
    <property type="entry name" value="Dala_Dala_lig_N"/>
</dbReference>
<comment type="caution">
    <text evidence="18">The sequence shown here is derived from an EMBL/GenBank/DDBJ whole genome shotgun (WGS) entry which is preliminary data.</text>
</comment>
<dbReference type="Proteomes" id="UP000239415">
    <property type="component" value="Unassembled WGS sequence"/>
</dbReference>
<proteinExistence type="inferred from homology"/>
<feature type="binding site" evidence="14">
    <location>
        <begin position="188"/>
        <end position="189"/>
    </location>
    <ligand>
        <name>ATP</name>
        <dbReference type="ChEBI" id="CHEBI:30616"/>
    </ligand>
</feature>
<keyword evidence="3 12" id="KW-0436">Ligase</keyword>
<feature type="active site" evidence="13">
    <location>
        <position position="24"/>
    </location>
</feature>
<evidence type="ECO:0000256" key="10">
    <source>
        <dbReference type="ARBA" id="ARBA00023211"/>
    </source>
</evidence>
<comment type="subcellular location">
    <subcellularLocation>
        <location evidence="12">Cytoplasm</location>
    </subcellularLocation>
</comment>
<evidence type="ECO:0000259" key="17">
    <source>
        <dbReference type="PROSITE" id="PS50975"/>
    </source>
</evidence>
<dbReference type="PROSITE" id="PS00843">
    <property type="entry name" value="DALA_DALA_LIGASE_1"/>
    <property type="match status" value="1"/>
</dbReference>
<accession>A0A2T0KQI0</accession>
<keyword evidence="6 16" id="KW-0067">ATP-binding</keyword>
<keyword evidence="8 12" id="KW-0133">Cell shape</keyword>
<evidence type="ECO:0000256" key="2">
    <source>
        <dbReference type="ARBA" id="ARBA00010871"/>
    </source>
</evidence>
<evidence type="ECO:0000256" key="15">
    <source>
        <dbReference type="PIRSR" id="PIRSR039102-3"/>
    </source>
</evidence>
<comment type="function">
    <text evidence="12">Cell wall formation.</text>
</comment>
<dbReference type="InterPro" id="IPR011095">
    <property type="entry name" value="Dala_Dala_lig_C"/>
</dbReference>
<dbReference type="Gene3D" id="3.30.1490.20">
    <property type="entry name" value="ATP-grasp fold, A domain"/>
    <property type="match status" value="1"/>
</dbReference>
<dbReference type="InterPro" id="IPR011761">
    <property type="entry name" value="ATP-grasp"/>
</dbReference>
<dbReference type="InterPro" id="IPR013815">
    <property type="entry name" value="ATP_grasp_subdomain_1"/>
</dbReference>
<feature type="binding site" evidence="15">
    <location>
        <position position="318"/>
    </location>
    <ligand>
        <name>Mg(2+)</name>
        <dbReference type="ChEBI" id="CHEBI:18420"/>
        <label>2</label>
    </ligand>
</feature>
<keyword evidence="4 15" id="KW-0479">Metal-binding</keyword>
<dbReference type="GO" id="GO:0009252">
    <property type="term" value="P:peptidoglycan biosynthetic process"/>
    <property type="evidence" value="ECO:0007669"/>
    <property type="project" value="UniProtKB-UniRule"/>
</dbReference>
<dbReference type="AlphaFoldDB" id="A0A2T0KQI0"/>
<evidence type="ECO:0000256" key="7">
    <source>
        <dbReference type="ARBA" id="ARBA00022842"/>
    </source>
</evidence>
<dbReference type="Gene3D" id="3.30.470.20">
    <property type="entry name" value="ATP-grasp fold, B domain"/>
    <property type="match status" value="1"/>
</dbReference>
<comment type="cofactor">
    <cofactor evidence="15">
        <name>Mg(2+)</name>
        <dbReference type="ChEBI" id="CHEBI:18420"/>
    </cofactor>
    <cofactor evidence="15">
        <name>Mn(2+)</name>
        <dbReference type="ChEBI" id="CHEBI:29035"/>
    </cofactor>
    <text evidence="15">Binds 2 magnesium or manganese ions per subunit.</text>
</comment>
<feature type="binding site" evidence="14">
    <location>
        <begin position="317"/>
        <end position="318"/>
    </location>
    <ligand>
        <name>ATP</name>
        <dbReference type="ChEBI" id="CHEBI:30616"/>
    </ligand>
</feature>
<evidence type="ECO:0000256" key="16">
    <source>
        <dbReference type="PROSITE-ProRule" id="PRU00409"/>
    </source>
</evidence>
<evidence type="ECO:0000313" key="18">
    <source>
        <dbReference type="EMBL" id="PRX26004.1"/>
    </source>
</evidence>
<keyword evidence="19" id="KW-1185">Reference proteome</keyword>
<evidence type="ECO:0000256" key="1">
    <source>
        <dbReference type="ARBA" id="ARBA00001936"/>
    </source>
</evidence>
<dbReference type="InterPro" id="IPR000291">
    <property type="entry name" value="D-Ala_lig_Van_CS"/>
</dbReference>
<name>A0A2T0KQI0_9ACTN</name>
<keyword evidence="11 12" id="KW-0961">Cell wall biogenesis/degradation</keyword>
<comment type="cofactor">
    <cofactor evidence="1">
        <name>Mn(2+)</name>
        <dbReference type="ChEBI" id="CHEBI:29035"/>
    </cofactor>
</comment>
<dbReference type="GO" id="GO:0005524">
    <property type="term" value="F:ATP binding"/>
    <property type="evidence" value="ECO:0007669"/>
    <property type="project" value="UniProtKB-UniRule"/>
</dbReference>
<dbReference type="EMBL" id="PVMZ01000001">
    <property type="protein sequence ID" value="PRX26004.1"/>
    <property type="molecule type" value="Genomic_DNA"/>
</dbReference>
<dbReference type="GO" id="GO:0005829">
    <property type="term" value="C:cytosol"/>
    <property type="evidence" value="ECO:0007669"/>
    <property type="project" value="TreeGrafter"/>
</dbReference>
<dbReference type="InterPro" id="IPR016185">
    <property type="entry name" value="PreATP-grasp_dom_sf"/>
</dbReference>
<feature type="binding site" evidence="15">
    <location>
        <position position="320"/>
    </location>
    <ligand>
        <name>Mg(2+)</name>
        <dbReference type="ChEBI" id="CHEBI:18420"/>
        <label>2</label>
    </ligand>
</feature>
<feature type="binding site" evidence="15">
    <location>
        <position position="302"/>
    </location>
    <ligand>
        <name>Mg(2+)</name>
        <dbReference type="ChEBI" id="CHEBI:18420"/>
        <label>1</label>
    </ligand>
</feature>
<dbReference type="Gene3D" id="3.40.50.20">
    <property type="match status" value="1"/>
</dbReference>
<evidence type="ECO:0000313" key="19">
    <source>
        <dbReference type="Proteomes" id="UP000239415"/>
    </source>
</evidence>
<keyword evidence="7 15" id="KW-0460">Magnesium</keyword>
<dbReference type="GO" id="GO:0046872">
    <property type="term" value="F:metal ion binding"/>
    <property type="evidence" value="ECO:0007669"/>
    <property type="project" value="UniProtKB-KW"/>
</dbReference>
<evidence type="ECO:0000256" key="12">
    <source>
        <dbReference type="HAMAP-Rule" id="MF_00047"/>
    </source>
</evidence>
<dbReference type="GO" id="GO:0008360">
    <property type="term" value="P:regulation of cell shape"/>
    <property type="evidence" value="ECO:0007669"/>
    <property type="project" value="UniProtKB-KW"/>
</dbReference>
<feature type="active site" evidence="13">
    <location>
        <position position="188"/>
    </location>
</feature>
<evidence type="ECO:0000256" key="4">
    <source>
        <dbReference type="ARBA" id="ARBA00022723"/>
    </source>
</evidence>
<evidence type="ECO:0000256" key="13">
    <source>
        <dbReference type="PIRSR" id="PIRSR039102-1"/>
    </source>
</evidence>
<dbReference type="InterPro" id="IPR005905">
    <property type="entry name" value="D_ala_D_ala"/>
</dbReference>
<dbReference type="GO" id="GO:0008716">
    <property type="term" value="F:D-alanine-D-alanine ligase activity"/>
    <property type="evidence" value="ECO:0007669"/>
    <property type="project" value="UniProtKB-UniRule"/>
</dbReference>
<evidence type="ECO:0000256" key="5">
    <source>
        <dbReference type="ARBA" id="ARBA00022741"/>
    </source>
</evidence>
<dbReference type="NCBIfam" id="NF002378">
    <property type="entry name" value="PRK01372.1"/>
    <property type="match status" value="1"/>
</dbReference>
<feature type="binding site" evidence="15">
    <location>
        <position position="318"/>
    </location>
    <ligand>
        <name>Mg(2+)</name>
        <dbReference type="ChEBI" id="CHEBI:18420"/>
        <label>1</label>
    </ligand>
</feature>
<dbReference type="PANTHER" id="PTHR23132">
    <property type="entry name" value="D-ALANINE--D-ALANINE LIGASE"/>
    <property type="match status" value="1"/>
</dbReference>
<comment type="similarity">
    <text evidence="2 12">Belongs to the D-alanine--D-alanine ligase family.</text>
</comment>
<evidence type="ECO:0000256" key="6">
    <source>
        <dbReference type="ARBA" id="ARBA00022840"/>
    </source>
</evidence>
<dbReference type="NCBIfam" id="NF002528">
    <property type="entry name" value="PRK01966.1-4"/>
    <property type="match status" value="1"/>
</dbReference>
<feature type="binding site" evidence="14">
    <location>
        <position position="140"/>
    </location>
    <ligand>
        <name>ATP</name>
        <dbReference type="ChEBI" id="CHEBI:30616"/>
    </ligand>
</feature>
<evidence type="ECO:0000256" key="9">
    <source>
        <dbReference type="ARBA" id="ARBA00022984"/>
    </source>
</evidence>
<gene>
    <name evidence="12" type="primary">ddl</name>
    <name evidence="18" type="ORF">CLV67_101730</name>
</gene>
<dbReference type="PANTHER" id="PTHR23132:SF25">
    <property type="entry name" value="D-ALANINE--D-ALANINE LIGASE A"/>
    <property type="match status" value="1"/>
</dbReference>
<feature type="binding site" evidence="14">
    <location>
        <begin position="180"/>
        <end position="182"/>
    </location>
    <ligand>
        <name>ATP</name>
        <dbReference type="ChEBI" id="CHEBI:30616"/>
    </ligand>
</feature>
<evidence type="ECO:0000256" key="14">
    <source>
        <dbReference type="PIRSR" id="PIRSR039102-2"/>
    </source>
</evidence>
<dbReference type="PIRSF" id="PIRSF039102">
    <property type="entry name" value="Ddl/VanB"/>
    <property type="match status" value="1"/>
</dbReference>
<comment type="pathway">
    <text evidence="12">Cell wall biogenesis; peptidoglycan biosynthesis.</text>
</comment>
<dbReference type="NCBIfam" id="TIGR01205">
    <property type="entry name" value="D_ala_D_alaTIGR"/>
    <property type="match status" value="1"/>
</dbReference>
<reference evidence="18 19" key="1">
    <citation type="submission" date="2018-03" db="EMBL/GenBank/DDBJ databases">
        <title>Genomic Encyclopedia of Archaeal and Bacterial Type Strains, Phase II (KMG-II): from individual species to whole genera.</title>
        <authorList>
            <person name="Goeker M."/>
        </authorList>
    </citation>
    <scope>NUCLEOTIDE SEQUENCE [LARGE SCALE GENOMIC DNA]</scope>
    <source>
        <strain evidence="18 19">DSM 43146</strain>
    </source>
</reference>
<organism evidence="18 19">
    <name type="scientific">Actinoplanes italicus</name>
    <dbReference type="NCBI Taxonomy" id="113567"/>
    <lineage>
        <taxon>Bacteria</taxon>
        <taxon>Bacillati</taxon>
        <taxon>Actinomycetota</taxon>
        <taxon>Actinomycetes</taxon>
        <taxon>Micromonosporales</taxon>
        <taxon>Micromonosporaceae</taxon>
        <taxon>Actinoplanes</taxon>
    </lineage>
</organism>
<dbReference type="Pfam" id="PF07478">
    <property type="entry name" value="Dala_Dala_lig_C"/>
    <property type="match status" value="1"/>
</dbReference>
<dbReference type="SUPFAM" id="SSF56059">
    <property type="entry name" value="Glutathione synthetase ATP-binding domain-like"/>
    <property type="match status" value="1"/>
</dbReference>
<keyword evidence="10 15" id="KW-0464">Manganese</keyword>
<dbReference type="GO" id="GO:0071555">
    <property type="term" value="P:cell wall organization"/>
    <property type="evidence" value="ECO:0007669"/>
    <property type="project" value="UniProtKB-KW"/>
</dbReference>
<dbReference type="PROSITE" id="PS50975">
    <property type="entry name" value="ATP_GRASP"/>
    <property type="match status" value="1"/>
</dbReference>
<evidence type="ECO:0000256" key="8">
    <source>
        <dbReference type="ARBA" id="ARBA00022960"/>
    </source>
</evidence>
<keyword evidence="9 12" id="KW-0573">Peptidoglycan synthesis</keyword>
<sequence>MPQDVRMQSSKVRAAVIFGGRSSEHEVSCRSAASVFRFLDRSRYEVVPIRIARDGRWQVGSDTGPETADAIVSGAGLVDEDVSPLVSISAALDVLKSVDVTFPCLHGPYGEDGTIQALLDLAGVPYVGSGVLASAASMDKEFTKKLVAAEGIAVADGVVLRDGESEVSPADRDRLGLPVFVKPVRSGSSVGVSRVDDWDDLPRAVAHAKEHDSKVLVEAAIVGREIDLAVLQRPDGEVEVGPALEINLKGSEGFFDFDAKYTSGLAQFTIPAEIADEHRDQLADAARRIFGILGCAGLLRVDFFLAEVDGTAVPVLNEVNTMPGFTELSQFPQMWRVAGLSYSQLLDRLLETALTRANRS</sequence>
<dbReference type="HAMAP" id="MF_00047">
    <property type="entry name" value="Dala_Dala_lig"/>
    <property type="match status" value="1"/>
</dbReference>
<comment type="catalytic activity">
    <reaction evidence="12">
        <text>2 D-alanine + ATP = D-alanyl-D-alanine + ADP + phosphate + H(+)</text>
        <dbReference type="Rhea" id="RHEA:11224"/>
        <dbReference type="ChEBI" id="CHEBI:15378"/>
        <dbReference type="ChEBI" id="CHEBI:30616"/>
        <dbReference type="ChEBI" id="CHEBI:43474"/>
        <dbReference type="ChEBI" id="CHEBI:57416"/>
        <dbReference type="ChEBI" id="CHEBI:57822"/>
        <dbReference type="ChEBI" id="CHEBI:456216"/>
        <dbReference type="EC" id="6.3.2.4"/>
    </reaction>
</comment>